<dbReference type="PANTHER" id="PTHR43842">
    <property type="entry name" value="PROPIONYL-COA CARBOXYLASE BETA CHAIN"/>
    <property type="match status" value="1"/>
</dbReference>
<dbReference type="GO" id="GO:0004658">
    <property type="term" value="F:propionyl-CoA carboxylase activity"/>
    <property type="evidence" value="ECO:0007669"/>
    <property type="project" value="TreeGrafter"/>
</dbReference>
<feature type="region of interest" description="Disordered" evidence="2">
    <location>
        <begin position="1"/>
        <end position="73"/>
    </location>
</feature>
<feature type="domain" description="CoA carboxyltransferase C-terminal" evidence="4">
    <location>
        <begin position="289"/>
        <end position="541"/>
    </location>
</feature>
<evidence type="ECO:0000256" key="1">
    <source>
        <dbReference type="ARBA" id="ARBA00006102"/>
    </source>
</evidence>
<feature type="compositionally biased region" description="Low complexity" evidence="2">
    <location>
        <begin position="14"/>
        <end position="38"/>
    </location>
</feature>
<gene>
    <name evidence="5" type="ORF">DLJ54_03090</name>
</gene>
<evidence type="ECO:0000313" key="6">
    <source>
        <dbReference type="Proteomes" id="UP000251577"/>
    </source>
</evidence>
<name>A0A364V754_9CORY</name>
<comment type="caution">
    <text evidence="5">The sequence shown here is derived from an EMBL/GenBank/DDBJ whole genome shotgun (WGS) entry which is preliminary data.</text>
</comment>
<evidence type="ECO:0000313" key="5">
    <source>
        <dbReference type="EMBL" id="RAV32493.1"/>
    </source>
</evidence>
<feature type="domain" description="CoA carboxyltransferase N-terminal" evidence="3">
    <location>
        <begin position="37"/>
        <end position="288"/>
    </location>
</feature>
<keyword evidence="5" id="KW-0808">Transferase</keyword>
<dbReference type="InterPro" id="IPR029045">
    <property type="entry name" value="ClpP/crotonase-like_dom_sf"/>
</dbReference>
<evidence type="ECO:0000259" key="4">
    <source>
        <dbReference type="PROSITE" id="PS50989"/>
    </source>
</evidence>
<dbReference type="EMBL" id="QHCV01000020">
    <property type="protein sequence ID" value="RAV32493.1"/>
    <property type="molecule type" value="Genomic_DNA"/>
</dbReference>
<dbReference type="GO" id="GO:0016740">
    <property type="term" value="F:transferase activity"/>
    <property type="evidence" value="ECO:0007669"/>
    <property type="project" value="UniProtKB-KW"/>
</dbReference>
<dbReference type="PANTHER" id="PTHR43842:SF2">
    <property type="entry name" value="PROPIONYL-COA CARBOXYLASE BETA CHAIN, MITOCHONDRIAL"/>
    <property type="match status" value="1"/>
</dbReference>
<dbReference type="GO" id="GO:0009317">
    <property type="term" value="C:acetyl-CoA carboxylase complex"/>
    <property type="evidence" value="ECO:0007669"/>
    <property type="project" value="TreeGrafter"/>
</dbReference>
<feature type="compositionally biased region" description="Basic and acidic residues" evidence="2">
    <location>
        <begin position="43"/>
        <end position="66"/>
    </location>
</feature>
<proteinExistence type="inferred from homology"/>
<dbReference type="SUPFAM" id="SSF52096">
    <property type="entry name" value="ClpP/crotonase"/>
    <property type="match status" value="2"/>
</dbReference>
<evidence type="ECO:0000259" key="3">
    <source>
        <dbReference type="PROSITE" id="PS50980"/>
    </source>
</evidence>
<keyword evidence="6" id="KW-1185">Reference proteome</keyword>
<accession>A0A364V754</accession>
<dbReference type="Pfam" id="PF01039">
    <property type="entry name" value="Carboxyl_trans"/>
    <property type="match status" value="1"/>
</dbReference>
<dbReference type="InterPro" id="IPR034733">
    <property type="entry name" value="AcCoA_carboxyl_beta"/>
</dbReference>
<sequence length="547" mass="58146">MSDTSADKDNTPVTDEGATATSAAAGDAAPGAAAGSTAQKIAELNRRLEQAQDPGSEKAKARRDEAGLSTPRQRIDALVDEGSFMEIGALGQAPGDPTAPYGDGVVTGYGRINGRPVAVYAHDKSVYGGSVGETFGKKVCEVMDMAARTGCPIIGINDSGGARIQDAVTSLAMYSEIARRQIPLSGQSPQISILLGPSAGGAVYAPIITDFVIAVEGRTQMFVTGPAVIESVTGEKVSMEELGGARQQARNGNISHVAVSEEEAFNYVKDLVDFLPSSAFDDPPEFWAPGDEITERDLELNHVIPNDPNAGYDIMEVLTRIFDDDNVLEIQDDYGPNVTTAFARIDGKTVGVVANQPMVLAGCLDADAAEKAARFIRICDAYNIPIVFVTDTPGYMPGTEQERAGLIHRGAKLAFALAEASVPKLTVIVRKAFGGGYAVMGSKNMGADVNFAWPTAQIAVMGAEAAVLMMKGKELAAMPPEKRLAAKKMFLDFYNANMTSPYVAAERGYLDGVIVPEETRVRLRQALRQLRGKRVVDPTKKHNILPM</sequence>
<dbReference type="InterPro" id="IPR051047">
    <property type="entry name" value="AccD/PCCB"/>
</dbReference>
<reference evidence="5 6" key="1">
    <citation type="journal article" date="2018" name="Syst. Appl. Microbiol.">
        <title>Corynebacterium heidelbergense sp. nov., isolated from the preen glands of Egyptian geese (Alopochen aegyptiacus).</title>
        <authorList>
            <person name="Braun M.S."/>
            <person name="Wang E."/>
            <person name="Zimmermann S."/>
            <person name="Wink M."/>
        </authorList>
    </citation>
    <scope>NUCLEOTIDE SEQUENCE [LARGE SCALE GENOMIC DNA]</scope>
    <source>
        <strain evidence="5 6">647</strain>
    </source>
</reference>
<protein>
    <submittedName>
        <fullName evidence="5">Methylmalonyl-CoA carboxyltransferase</fullName>
    </submittedName>
</protein>
<dbReference type="InterPro" id="IPR011762">
    <property type="entry name" value="COA_CT_N"/>
</dbReference>
<feature type="compositionally biased region" description="Basic and acidic residues" evidence="2">
    <location>
        <begin position="1"/>
        <end position="10"/>
    </location>
</feature>
<dbReference type="Gene3D" id="3.90.226.10">
    <property type="entry name" value="2-enoyl-CoA Hydratase, Chain A, domain 1"/>
    <property type="match status" value="2"/>
</dbReference>
<comment type="similarity">
    <text evidence="1">Belongs to the AccD/PCCB family.</text>
</comment>
<evidence type="ECO:0000256" key="2">
    <source>
        <dbReference type="SAM" id="MobiDB-lite"/>
    </source>
</evidence>
<dbReference type="PROSITE" id="PS50989">
    <property type="entry name" value="COA_CT_CTER"/>
    <property type="match status" value="1"/>
</dbReference>
<organism evidence="5 6">
    <name type="scientific">Corynebacterium heidelbergense</name>
    <dbReference type="NCBI Taxonomy" id="2055947"/>
    <lineage>
        <taxon>Bacteria</taxon>
        <taxon>Bacillati</taxon>
        <taxon>Actinomycetota</taxon>
        <taxon>Actinomycetes</taxon>
        <taxon>Mycobacteriales</taxon>
        <taxon>Corynebacteriaceae</taxon>
        <taxon>Corynebacterium</taxon>
    </lineage>
</organism>
<dbReference type="AlphaFoldDB" id="A0A364V754"/>
<dbReference type="Proteomes" id="UP000251577">
    <property type="component" value="Unassembled WGS sequence"/>
</dbReference>
<dbReference type="InterPro" id="IPR011763">
    <property type="entry name" value="COA_CT_C"/>
</dbReference>
<dbReference type="PROSITE" id="PS50980">
    <property type="entry name" value="COA_CT_NTER"/>
    <property type="match status" value="1"/>
</dbReference>